<dbReference type="AlphaFoldDB" id="A0A0E2Z073"/>
<dbReference type="Proteomes" id="UP000028839">
    <property type="component" value="Unassembled WGS sequence"/>
</dbReference>
<dbReference type="Pfam" id="PF22752">
    <property type="entry name" value="DUF488-N3i"/>
    <property type="match status" value="1"/>
</dbReference>
<dbReference type="GO" id="GO:0008168">
    <property type="term" value="F:methyltransferase activity"/>
    <property type="evidence" value="ECO:0007669"/>
    <property type="project" value="UniProtKB-KW"/>
</dbReference>
<name>A0A0E2Z073_9GAMM</name>
<dbReference type="InterPro" id="IPR052552">
    <property type="entry name" value="YeaO-like"/>
</dbReference>
<sequence length="123" mass="14418">MASVSKIALKRAYEQADKDDGCRILVDRLWPRGIKKEDAAIDEWLKEIGPSNELRKWFGHDSEKWPEFRKRYFQELEKNPEAVEPLTEIAKNQRQVTLIFSAKDSEHNNAVVLKEYLEEKLSS</sequence>
<dbReference type="HOGENOM" id="CLU_137928_0_0_6"/>
<reference evidence="1 2" key="1">
    <citation type="submission" date="2014-07" db="EMBL/GenBank/DDBJ databases">
        <title>Comparative analysis of Nitrosococcus oceani genome inventories of strains from Pacific and Atlantic gyres.</title>
        <authorList>
            <person name="Lim C.K."/>
            <person name="Wang L."/>
            <person name="Sayavedra-Soto L.A."/>
            <person name="Klotz M.G."/>
        </authorList>
    </citation>
    <scope>NUCLEOTIDE SEQUENCE [LARGE SCALE GENOMIC DNA]</scope>
    <source>
        <strain evidence="1 2">C-27</strain>
    </source>
</reference>
<dbReference type="PANTHER" id="PTHR36849">
    <property type="entry name" value="CYTOPLASMIC PROTEIN-RELATED"/>
    <property type="match status" value="1"/>
</dbReference>
<keyword evidence="1" id="KW-0489">Methyltransferase</keyword>
<organism evidence="1 2">
    <name type="scientific">Nitrosococcus oceani C-27</name>
    <dbReference type="NCBI Taxonomy" id="314279"/>
    <lineage>
        <taxon>Bacteria</taxon>
        <taxon>Pseudomonadati</taxon>
        <taxon>Pseudomonadota</taxon>
        <taxon>Gammaproteobacteria</taxon>
        <taxon>Chromatiales</taxon>
        <taxon>Chromatiaceae</taxon>
        <taxon>Nitrosococcus</taxon>
    </lineage>
</organism>
<evidence type="ECO:0000313" key="1">
    <source>
        <dbReference type="EMBL" id="KFI19033.1"/>
    </source>
</evidence>
<keyword evidence="1" id="KW-0808">Transferase</keyword>
<dbReference type="PANTHER" id="PTHR36849:SF1">
    <property type="entry name" value="CYTOPLASMIC PROTEIN"/>
    <property type="match status" value="1"/>
</dbReference>
<evidence type="ECO:0000313" key="2">
    <source>
        <dbReference type="Proteomes" id="UP000028839"/>
    </source>
</evidence>
<gene>
    <name evidence="1" type="ORF">IB75_11130</name>
</gene>
<comment type="caution">
    <text evidence="1">The sequence shown here is derived from an EMBL/GenBank/DDBJ whole genome shotgun (WGS) entry which is preliminary data.</text>
</comment>
<proteinExistence type="predicted"/>
<dbReference type="GO" id="GO:0032259">
    <property type="term" value="P:methylation"/>
    <property type="evidence" value="ECO:0007669"/>
    <property type="project" value="UniProtKB-KW"/>
</dbReference>
<accession>A0A0E2Z073</accession>
<protein>
    <submittedName>
        <fullName evidence="1">Uroporphyrin-III methyltransferase</fullName>
    </submittedName>
</protein>
<dbReference type="EMBL" id="JPGN01000067">
    <property type="protein sequence ID" value="KFI19033.1"/>
    <property type="molecule type" value="Genomic_DNA"/>
</dbReference>